<feature type="non-terminal residue" evidence="1">
    <location>
        <position position="1"/>
    </location>
</feature>
<evidence type="ECO:0000313" key="1">
    <source>
        <dbReference type="EMBL" id="KAJ8651286.1"/>
    </source>
</evidence>
<evidence type="ECO:0000313" key="2">
    <source>
        <dbReference type="Proteomes" id="UP001234581"/>
    </source>
</evidence>
<name>A0AAD7UQS5_9FUNG</name>
<dbReference type="EMBL" id="JARTCD010000345">
    <property type="protein sequence ID" value="KAJ8651286.1"/>
    <property type="molecule type" value="Genomic_DNA"/>
</dbReference>
<reference evidence="1 2" key="1">
    <citation type="submission" date="2023-03" db="EMBL/GenBank/DDBJ databases">
        <title>Genome sequence of Lichtheimia ornata CBS 291.66.</title>
        <authorList>
            <person name="Mohabir J.T."/>
            <person name="Shea T.P."/>
            <person name="Kurbessoian T."/>
            <person name="Berby B."/>
            <person name="Fontaine J."/>
            <person name="Livny J."/>
            <person name="Gnirke A."/>
            <person name="Stajich J.E."/>
            <person name="Cuomo C.A."/>
        </authorList>
    </citation>
    <scope>NUCLEOTIDE SEQUENCE [LARGE SCALE GENOMIC DNA]</scope>
    <source>
        <strain evidence="1">CBS 291.66</strain>
    </source>
</reference>
<comment type="caution">
    <text evidence="1">The sequence shown here is derived from an EMBL/GenBank/DDBJ whole genome shotgun (WGS) entry which is preliminary data.</text>
</comment>
<keyword evidence="2" id="KW-1185">Reference proteome</keyword>
<dbReference type="Proteomes" id="UP001234581">
    <property type="component" value="Unassembled WGS sequence"/>
</dbReference>
<protein>
    <submittedName>
        <fullName evidence="1">Uncharacterized protein</fullName>
    </submittedName>
</protein>
<gene>
    <name evidence="1" type="ORF">O0I10_013228</name>
</gene>
<organism evidence="1 2">
    <name type="scientific">Lichtheimia ornata</name>
    <dbReference type="NCBI Taxonomy" id="688661"/>
    <lineage>
        <taxon>Eukaryota</taxon>
        <taxon>Fungi</taxon>
        <taxon>Fungi incertae sedis</taxon>
        <taxon>Mucoromycota</taxon>
        <taxon>Mucoromycotina</taxon>
        <taxon>Mucoromycetes</taxon>
        <taxon>Mucorales</taxon>
        <taxon>Lichtheimiaceae</taxon>
        <taxon>Lichtheimia</taxon>
    </lineage>
</organism>
<dbReference type="RefSeq" id="XP_058336201.1">
    <property type="nucleotide sequence ID" value="XM_058493032.1"/>
</dbReference>
<accession>A0AAD7UQS5</accession>
<proteinExistence type="predicted"/>
<dbReference type="GeneID" id="83220487"/>
<sequence>MFPFIMHSNYYAKSNGRQCLQCDAKGKTSSSMAIHLPDYIASIQTRNEKIFHDVFGIEVKKPHASSGQQPLNDKYKLALEMKKSYRLLPRDLPKGDGMTSSQASYARDNYAVYRLEAATRPEGEVKKPHASSGQQLLNDRCKLALEMKKMLDAMVEGHECTTFKMELVSAIRSGALL</sequence>
<dbReference type="AlphaFoldDB" id="A0AAD7UQS5"/>